<dbReference type="GO" id="GO:0005737">
    <property type="term" value="C:cytoplasm"/>
    <property type="evidence" value="ECO:0007669"/>
    <property type="project" value="TreeGrafter"/>
</dbReference>
<accession>A0A6M1TB44</accession>
<dbReference type="Gene3D" id="3.30.540.30">
    <property type="match status" value="1"/>
</dbReference>
<keyword evidence="4" id="KW-1185">Reference proteome</keyword>
<evidence type="ECO:0000256" key="1">
    <source>
        <dbReference type="ARBA" id="ARBA00022723"/>
    </source>
</evidence>
<protein>
    <submittedName>
        <fullName evidence="3">Zn-dependent hydrolase</fullName>
    </submittedName>
</protein>
<dbReference type="PANTHER" id="PTHR23422:SF9">
    <property type="entry name" value="ZN-DEPENDENT HYDROLASE"/>
    <property type="match status" value="1"/>
</dbReference>
<dbReference type="PANTHER" id="PTHR23422">
    <property type="entry name" value="DIPEPTIDYL PEPTIDASE III-RELATED"/>
    <property type="match status" value="1"/>
</dbReference>
<evidence type="ECO:0000313" key="3">
    <source>
        <dbReference type="EMBL" id="NGP88184.1"/>
    </source>
</evidence>
<name>A0A6M1TB44_9BACT</name>
<dbReference type="Proteomes" id="UP000479132">
    <property type="component" value="Unassembled WGS sequence"/>
</dbReference>
<keyword evidence="2 3" id="KW-0378">Hydrolase</keyword>
<sequence length="549" mass="62031">MISSDTISNVCVVCALYFLVACSSSTDQVADSMTIDERLGQYTEYTLEADLSTLSENQREMIPLLIDAAKAMEEVFWMEAYGDKEKLMARLNNAKEKRFAEINYGPWDRLNGNEPFVEGVGPKPEGANFYPADMTKEEFNNWGSETKDDLYTLVRRDDEGDLKTVPYHEAFAEQHELAAQKLKEAAKLAEDEGLKKYLNLRAEALLTDNYRASDMAWMDMKDNTIEVVIGPIETYEDQLFGYKAAHETFVLIKDKEWSERLSKYTKVLPDLQEGLPVDAEYKQETPGRDSDLNAYDAIYYAGDANAGSKTIAINLPNDEEVQLEKGTRRLQLKNAMRAKYDKILEPISEVLIAEDQRQYITFDAFFGNTMFHEVAHGLGIKNTINEKGTVREALKEHASALEEGKADVLGLYMVSELRKDDMVTEGAIEDNYVTFMASIFRSIRFGSSSAHGKANLIRFNYFKEMGAFTYDEQSKTYRVNFDKIAEATDSLSNKILTMQGDGDYEGVADFVEKYGQVGGQLQKSLDRLSEQSIPVDVTFEQGKEVLGLE</sequence>
<reference evidence="3 4" key="1">
    <citation type="submission" date="2020-02" db="EMBL/GenBank/DDBJ databases">
        <title>Aliifodinibius halophilus 2W32, complete genome.</title>
        <authorList>
            <person name="Li Y."/>
            <person name="Wu S."/>
        </authorList>
    </citation>
    <scope>NUCLEOTIDE SEQUENCE [LARGE SCALE GENOMIC DNA]</scope>
    <source>
        <strain evidence="3 4">2W32</strain>
    </source>
</reference>
<keyword evidence="1" id="KW-0479">Metal-binding</keyword>
<dbReference type="GO" id="GO:0008239">
    <property type="term" value="F:dipeptidyl-peptidase activity"/>
    <property type="evidence" value="ECO:0007669"/>
    <property type="project" value="TreeGrafter"/>
</dbReference>
<proteinExistence type="predicted"/>
<organism evidence="3 4">
    <name type="scientific">Fodinibius halophilus</name>
    <dbReference type="NCBI Taxonomy" id="1736908"/>
    <lineage>
        <taxon>Bacteria</taxon>
        <taxon>Pseudomonadati</taxon>
        <taxon>Balneolota</taxon>
        <taxon>Balneolia</taxon>
        <taxon>Balneolales</taxon>
        <taxon>Balneolaceae</taxon>
        <taxon>Fodinibius</taxon>
    </lineage>
</organism>
<dbReference type="AlphaFoldDB" id="A0A6M1TB44"/>
<dbReference type="RefSeq" id="WP_165267660.1">
    <property type="nucleotide sequence ID" value="NZ_JAALLS010000008.1"/>
</dbReference>
<dbReference type="InterPro" id="IPR039461">
    <property type="entry name" value="Peptidase_M49"/>
</dbReference>
<evidence type="ECO:0000313" key="4">
    <source>
        <dbReference type="Proteomes" id="UP000479132"/>
    </source>
</evidence>
<comment type="caution">
    <text evidence="3">The sequence shown here is derived from an EMBL/GenBank/DDBJ whole genome shotgun (WGS) entry which is preliminary data.</text>
</comment>
<gene>
    <name evidence="3" type="ORF">G3569_07445</name>
</gene>
<dbReference type="EMBL" id="JAALLS010000008">
    <property type="protein sequence ID" value="NGP88184.1"/>
    <property type="molecule type" value="Genomic_DNA"/>
</dbReference>
<dbReference type="Pfam" id="PF03571">
    <property type="entry name" value="Peptidase_M49"/>
    <property type="match status" value="1"/>
</dbReference>
<evidence type="ECO:0000256" key="2">
    <source>
        <dbReference type="ARBA" id="ARBA00022801"/>
    </source>
</evidence>
<dbReference type="GO" id="GO:0046872">
    <property type="term" value="F:metal ion binding"/>
    <property type="evidence" value="ECO:0007669"/>
    <property type="project" value="UniProtKB-KW"/>
</dbReference>